<gene>
    <name evidence="3" type="ORF">RGQ29_021151</name>
</gene>
<reference evidence="3 4" key="1">
    <citation type="journal article" date="2023" name="G3 (Bethesda)">
        <title>A haplotype-resolved chromosome-scale genome for Quercus rubra L. provides insights into the genetics of adaptive traits for red oak species.</title>
        <authorList>
            <person name="Kapoor B."/>
            <person name="Jenkins J."/>
            <person name="Schmutz J."/>
            <person name="Zhebentyayeva T."/>
            <person name="Kuelheim C."/>
            <person name="Coggeshall M."/>
            <person name="Heim C."/>
            <person name="Lasky J.R."/>
            <person name="Leites L."/>
            <person name="Islam-Faridi N."/>
            <person name="Romero-Severson J."/>
            <person name="DeLeo V.L."/>
            <person name="Lucas S.M."/>
            <person name="Lazic D."/>
            <person name="Gailing O."/>
            <person name="Carlson J."/>
            <person name="Staton M."/>
        </authorList>
    </citation>
    <scope>NUCLEOTIDE SEQUENCE [LARGE SCALE GENOMIC DNA]</scope>
    <source>
        <strain evidence="3">Pseudo-F2</strain>
    </source>
</reference>
<comment type="caution">
    <text evidence="3">The sequence shown here is derived from an EMBL/GenBank/DDBJ whole genome shotgun (WGS) entry which is preliminary data.</text>
</comment>
<feature type="region of interest" description="Disordered" evidence="1">
    <location>
        <begin position="1"/>
        <end position="32"/>
    </location>
</feature>
<evidence type="ECO:0000256" key="1">
    <source>
        <dbReference type="SAM" id="MobiDB-lite"/>
    </source>
</evidence>
<sequence length="517" mass="59999">MQNRGEKQNSVIDHRRVSDTTVSIPGPMNLGGRDRVPRHCGVELTLGETNSAGNRRSFPLNFKSKTVFGKECEPRNTQWTRRGLIIEVNKEGLNDSRKRLVVRNLLREWKCDVVCLQETKLASMDSQLVSSLWSCPYVDWVALDADQIAAALDVPWCYMGDFNVVRFPSERLGGLCLTLAMENFSKFIEELKLIDLPLEGGSYTWSSGLDQPTMSRIDRVLVSHDWEDHYPDVIQRVLPRPISDHFPILVEAGRILRGKSPFRFENMWLKTMEFSDRVHSWWNQYYFSGTPSFVLAKKLKALKGDIIQWNRSEFGNGSLAFSEMEIDERAEIRSQIQNLLSLEEVSWRQKSRMLCIKEGDNNTKFFHKMANSRRRYNHISMLEVDGVIYEDESEMANQIVQFYKNLFGVFDQIEGLERIGFEKRFEKEEILHVVLMVFSIAFYHHCWGIAERDVLAVFEEFYHHSKFEKSLNATFISLIPKKNDASNIRDFRPISLLGSVYKILAKVLANRLKEVLD</sequence>
<feature type="compositionally biased region" description="Basic and acidic residues" evidence="1">
    <location>
        <begin position="1"/>
        <end position="18"/>
    </location>
</feature>
<dbReference type="GO" id="GO:0003824">
    <property type="term" value="F:catalytic activity"/>
    <property type="evidence" value="ECO:0007669"/>
    <property type="project" value="InterPro"/>
</dbReference>
<evidence type="ECO:0000259" key="2">
    <source>
        <dbReference type="Pfam" id="PF03372"/>
    </source>
</evidence>
<dbReference type="Gene3D" id="3.60.10.10">
    <property type="entry name" value="Endonuclease/exonuclease/phosphatase"/>
    <property type="match status" value="2"/>
</dbReference>
<evidence type="ECO:0000313" key="4">
    <source>
        <dbReference type="Proteomes" id="UP001324115"/>
    </source>
</evidence>
<dbReference type="PANTHER" id="PTHR33710:SF71">
    <property type="entry name" value="ENDONUCLEASE_EXONUCLEASE_PHOSPHATASE DOMAIN-CONTAINING PROTEIN"/>
    <property type="match status" value="1"/>
</dbReference>
<dbReference type="EMBL" id="JAXUIC010000005">
    <property type="protein sequence ID" value="KAK4590843.1"/>
    <property type="molecule type" value="Genomic_DNA"/>
</dbReference>
<name>A0AAN7IQZ9_QUERU</name>
<accession>A0AAN7IQZ9</accession>
<feature type="domain" description="Endonuclease/exonuclease/phosphatase" evidence="2">
    <location>
        <begin position="89"/>
        <end position="245"/>
    </location>
</feature>
<keyword evidence="4" id="KW-1185">Reference proteome</keyword>
<dbReference type="AlphaFoldDB" id="A0AAN7IQZ9"/>
<dbReference type="InterPro" id="IPR036691">
    <property type="entry name" value="Endo/exonu/phosph_ase_sf"/>
</dbReference>
<dbReference type="InterPro" id="IPR005135">
    <property type="entry name" value="Endo/exonuclease/phosphatase"/>
</dbReference>
<protein>
    <recommendedName>
        <fullName evidence="2">Endonuclease/exonuclease/phosphatase domain-containing protein</fullName>
    </recommendedName>
</protein>
<evidence type="ECO:0000313" key="3">
    <source>
        <dbReference type="EMBL" id="KAK4590843.1"/>
    </source>
</evidence>
<organism evidence="3 4">
    <name type="scientific">Quercus rubra</name>
    <name type="common">Northern red oak</name>
    <name type="synonym">Quercus borealis</name>
    <dbReference type="NCBI Taxonomy" id="3512"/>
    <lineage>
        <taxon>Eukaryota</taxon>
        <taxon>Viridiplantae</taxon>
        <taxon>Streptophyta</taxon>
        <taxon>Embryophyta</taxon>
        <taxon>Tracheophyta</taxon>
        <taxon>Spermatophyta</taxon>
        <taxon>Magnoliopsida</taxon>
        <taxon>eudicotyledons</taxon>
        <taxon>Gunneridae</taxon>
        <taxon>Pentapetalae</taxon>
        <taxon>rosids</taxon>
        <taxon>fabids</taxon>
        <taxon>Fagales</taxon>
        <taxon>Fagaceae</taxon>
        <taxon>Quercus</taxon>
    </lineage>
</organism>
<dbReference type="Proteomes" id="UP001324115">
    <property type="component" value="Unassembled WGS sequence"/>
</dbReference>
<dbReference type="Pfam" id="PF03372">
    <property type="entry name" value="Exo_endo_phos"/>
    <property type="match status" value="1"/>
</dbReference>
<dbReference type="PANTHER" id="PTHR33710">
    <property type="entry name" value="BNAC02G09200D PROTEIN"/>
    <property type="match status" value="1"/>
</dbReference>
<dbReference type="SUPFAM" id="SSF56219">
    <property type="entry name" value="DNase I-like"/>
    <property type="match status" value="1"/>
</dbReference>
<proteinExistence type="predicted"/>